<dbReference type="EMBL" id="FNIA01000022">
    <property type="protein sequence ID" value="SDN23788.1"/>
    <property type="molecule type" value="Genomic_DNA"/>
</dbReference>
<sequence>MADQLSLDARTLVGIANDESCDGGAVTRFHFEQDGDRTLRR</sequence>
<dbReference type="RefSeq" id="WP_281241461.1">
    <property type="nucleotide sequence ID" value="NZ_FNIA01000022.1"/>
</dbReference>
<evidence type="ECO:0000313" key="1">
    <source>
        <dbReference type="EMBL" id="SDN23788.1"/>
    </source>
</evidence>
<organism evidence="1 2">
    <name type="scientific">Haloarchaeobius iranensis</name>
    <dbReference type="NCBI Taxonomy" id="996166"/>
    <lineage>
        <taxon>Archaea</taxon>
        <taxon>Methanobacteriati</taxon>
        <taxon>Methanobacteriota</taxon>
        <taxon>Stenosarchaea group</taxon>
        <taxon>Halobacteria</taxon>
        <taxon>Halobacteriales</taxon>
        <taxon>Halorubellaceae</taxon>
        <taxon>Haloarchaeobius</taxon>
    </lineage>
</organism>
<dbReference type="Proteomes" id="UP000199370">
    <property type="component" value="Unassembled WGS sequence"/>
</dbReference>
<evidence type="ECO:0000313" key="2">
    <source>
        <dbReference type="Proteomes" id="UP000199370"/>
    </source>
</evidence>
<proteinExistence type="predicted"/>
<reference evidence="1 2" key="1">
    <citation type="submission" date="2016-10" db="EMBL/GenBank/DDBJ databases">
        <authorList>
            <person name="de Groot N.N."/>
        </authorList>
    </citation>
    <scope>NUCLEOTIDE SEQUENCE [LARGE SCALE GENOMIC DNA]</scope>
    <source>
        <strain evidence="2">EB21,IBRC-M 10013,KCTC 4048</strain>
    </source>
</reference>
<accession>A0A1G9ZR60</accession>
<gene>
    <name evidence="1" type="ORF">SAMN05192554_12210</name>
</gene>
<dbReference type="AlphaFoldDB" id="A0A1G9ZR60"/>
<name>A0A1G9ZR60_9EURY</name>
<protein>
    <submittedName>
        <fullName evidence="1">Uncharacterized protein</fullName>
    </submittedName>
</protein>
<keyword evidence="2" id="KW-1185">Reference proteome</keyword>